<keyword evidence="7" id="KW-0001">2Fe-2S</keyword>
<dbReference type="GO" id="GO:0019133">
    <property type="term" value="F:choline monooxygenase activity"/>
    <property type="evidence" value="ECO:0007669"/>
    <property type="project" value="UniProtKB-EC"/>
</dbReference>
<evidence type="ECO:0000256" key="8">
    <source>
        <dbReference type="ARBA" id="ARBA00022723"/>
    </source>
</evidence>
<evidence type="ECO:0000256" key="3">
    <source>
        <dbReference type="ARBA" id="ARBA00004866"/>
    </source>
</evidence>
<dbReference type="InParanoid" id="A0A0H2R2D1"/>
<gene>
    <name evidence="14" type="ORF">SCHPADRAFT_839307</name>
</gene>
<protein>
    <recommendedName>
        <fullName evidence="6">Choline monooxygenase, chloroplastic</fullName>
        <ecNumber evidence="5">1.14.15.7</ecNumber>
    </recommendedName>
</protein>
<keyword evidence="10" id="KW-0408">Iron</keyword>
<dbReference type="OrthoDB" id="426882at2759"/>
<dbReference type="CDD" id="cd03469">
    <property type="entry name" value="Rieske_RO_Alpha_N"/>
    <property type="match status" value="1"/>
</dbReference>
<dbReference type="PANTHER" id="PTHR43756">
    <property type="entry name" value="CHOLINE MONOOXYGENASE, CHLOROPLASTIC"/>
    <property type="match status" value="1"/>
</dbReference>
<evidence type="ECO:0000256" key="12">
    <source>
        <dbReference type="ARBA" id="ARBA00049097"/>
    </source>
</evidence>
<dbReference type="SUPFAM" id="SSF55961">
    <property type="entry name" value="Bet v1-like"/>
    <property type="match status" value="1"/>
</dbReference>
<keyword evidence="11" id="KW-0411">Iron-sulfur</keyword>
<dbReference type="Gene3D" id="2.102.10.10">
    <property type="entry name" value="Rieske [2Fe-2S] iron-sulphur domain"/>
    <property type="match status" value="1"/>
</dbReference>
<dbReference type="InterPro" id="IPR015879">
    <property type="entry name" value="Ring_hydroxy_dOase_asu_C_dom"/>
</dbReference>
<evidence type="ECO:0000256" key="1">
    <source>
        <dbReference type="ARBA" id="ARBA00001962"/>
    </source>
</evidence>
<dbReference type="AlphaFoldDB" id="A0A0H2R2D1"/>
<dbReference type="STRING" id="27342.A0A0H2R2D1"/>
<dbReference type="Pfam" id="PF00355">
    <property type="entry name" value="Rieske"/>
    <property type="match status" value="1"/>
</dbReference>
<keyword evidence="8" id="KW-0479">Metal-binding</keyword>
<dbReference type="EMBL" id="KQ086299">
    <property type="protein sequence ID" value="KLO05502.1"/>
    <property type="molecule type" value="Genomic_DNA"/>
</dbReference>
<keyword evidence="9" id="KW-0560">Oxidoreductase</keyword>
<comment type="function">
    <text evidence="2">Catalyzes the first step of the osmoprotectant glycine betaine synthesis.</text>
</comment>
<accession>A0A0H2R2D1</accession>
<dbReference type="GO" id="GO:0019285">
    <property type="term" value="P:glycine betaine biosynthetic process from choline"/>
    <property type="evidence" value="ECO:0007669"/>
    <property type="project" value="UniProtKB-UniPathway"/>
</dbReference>
<dbReference type="InterPro" id="IPR036922">
    <property type="entry name" value="Rieske_2Fe-2S_sf"/>
</dbReference>
<dbReference type="Pfam" id="PF00848">
    <property type="entry name" value="Ring_hydroxyl_A"/>
    <property type="match status" value="1"/>
</dbReference>
<sequence length="404" mass="46279">MLSALAAGLNSTVFSQSSPPPPPNKNKSLPAQWMYDEKIFNLEKRAIFSKVWLLTSHTSFFKKPGDYISGNYVFDYLIIRDQNNNYQAFHNVCRHRAFPVVTKPHGSSLVIGCKYHGWSYNAKGDLVKAPKFQSVEGFDKSKNGLLKVHTHVTSQGFIFLNFDASSNPVPFEDHFAALPQEWGTLDEDAYELFYQRQAVGNFNWKTFMDGYQECYHCSIAHPGFAKMLDLDSYRVEPLSNSARHSASKRTNPEDLQKFTFVFPTNGVTVTHEMWYIMRTVPVTATTCRMEFDVFSRKGTPKEKLDEYKKFFTQVQQEDFDLCEATQKGLNANIYQRGSLHPGVENGVLFYQGRVVDYCEKHLEAERRAGKEIYPARHLLTDDDDTCPENRICKQLGNEGGELSW</sequence>
<evidence type="ECO:0000256" key="7">
    <source>
        <dbReference type="ARBA" id="ARBA00022714"/>
    </source>
</evidence>
<dbReference type="UniPathway" id="UPA00529">
    <property type="reaction ID" value="UER00430"/>
</dbReference>
<dbReference type="Proteomes" id="UP000053477">
    <property type="component" value="Unassembled WGS sequence"/>
</dbReference>
<dbReference type="PRINTS" id="PR00090">
    <property type="entry name" value="RNGDIOXGNASE"/>
</dbReference>
<dbReference type="InterPro" id="IPR017941">
    <property type="entry name" value="Rieske_2Fe-2S"/>
</dbReference>
<evidence type="ECO:0000256" key="4">
    <source>
        <dbReference type="ARBA" id="ARBA00010848"/>
    </source>
</evidence>
<dbReference type="Gene3D" id="3.90.380.10">
    <property type="entry name" value="Naphthalene 1,2-dioxygenase Alpha Subunit, Chain A, domain 1"/>
    <property type="match status" value="2"/>
</dbReference>
<dbReference type="GO" id="GO:0051537">
    <property type="term" value="F:2 iron, 2 sulfur cluster binding"/>
    <property type="evidence" value="ECO:0007669"/>
    <property type="project" value="UniProtKB-KW"/>
</dbReference>
<dbReference type="EC" id="1.14.15.7" evidence="5"/>
<organism evidence="14 15">
    <name type="scientific">Schizopora paradoxa</name>
    <dbReference type="NCBI Taxonomy" id="27342"/>
    <lineage>
        <taxon>Eukaryota</taxon>
        <taxon>Fungi</taxon>
        <taxon>Dikarya</taxon>
        <taxon>Basidiomycota</taxon>
        <taxon>Agaricomycotina</taxon>
        <taxon>Agaricomycetes</taxon>
        <taxon>Hymenochaetales</taxon>
        <taxon>Schizoporaceae</taxon>
        <taxon>Schizopora</taxon>
    </lineage>
</organism>
<feature type="domain" description="Rieske" evidence="13">
    <location>
        <begin position="77"/>
        <end position="138"/>
    </location>
</feature>
<comment type="catalytic activity">
    <reaction evidence="12">
        <text>choline + 2 reduced [2Fe-2S]-[ferredoxin] + O2 + 2 H(+) = betaine aldehyde hydrate + 2 oxidized [2Fe-2S]-[ferredoxin] + H2O</text>
        <dbReference type="Rhea" id="RHEA:17769"/>
        <dbReference type="Rhea" id="RHEA-COMP:10000"/>
        <dbReference type="Rhea" id="RHEA-COMP:10001"/>
        <dbReference type="ChEBI" id="CHEBI:15354"/>
        <dbReference type="ChEBI" id="CHEBI:15377"/>
        <dbReference type="ChEBI" id="CHEBI:15378"/>
        <dbReference type="ChEBI" id="CHEBI:15379"/>
        <dbReference type="ChEBI" id="CHEBI:15870"/>
        <dbReference type="ChEBI" id="CHEBI:33737"/>
        <dbReference type="ChEBI" id="CHEBI:33738"/>
        <dbReference type="EC" id="1.14.15.7"/>
    </reaction>
</comment>
<dbReference type="GO" id="GO:0005506">
    <property type="term" value="F:iron ion binding"/>
    <property type="evidence" value="ECO:0007669"/>
    <property type="project" value="InterPro"/>
</dbReference>
<evidence type="ECO:0000256" key="5">
    <source>
        <dbReference type="ARBA" id="ARBA00012763"/>
    </source>
</evidence>
<evidence type="ECO:0000313" key="14">
    <source>
        <dbReference type="EMBL" id="KLO05502.1"/>
    </source>
</evidence>
<dbReference type="PANTHER" id="PTHR43756:SF5">
    <property type="entry name" value="CHOLINE MONOOXYGENASE, CHLOROPLASTIC"/>
    <property type="match status" value="1"/>
</dbReference>
<evidence type="ECO:0000256" key="9">
    <source>
        <dbReference type="ARBA" id="ARBA00023002"/>
    </source>
</evidence>
<evidence type="ECO:0000256" key="2">
    <source>
        <dbReference type="ARBA" id="ARBA00002149"/>
    </source>
</evidence>
<evidence type="ECO:0000256" key="10">
    <source>
        <dbReference type="ARBA" id="ARBA00023004"/>
    </source>
</evidence>
<name>A0A0H2R2D1_9AGAM</name>
<evidence type="ECO:0000256" key="6">
    <source>
        <dbReference type="ARBA" id="ARBA00014931"/>
    </source>
</evidence>
<comment type="cofactor">
    <cofactor evidence="1">
        <name>Fe cation</name>
        <dbReference type="ChEBI" id="CHEBI:24875"/>
    </cofactor>
</comment>
<evidence type="ECO:0000313" key="15">
    <source>
        <dbReference type="Proteomes" id="UP000053477"/>
    </source>
</evidence>
<comment type="similarity">
    <text evidence="4">Belongs to the choline monooxygenase family.</text>
</comment>
<dbReference type="InterPro" id="IPR001663">
    <property type="entry name" value="Rng_hydr_dOase-A"/>
</dbReference>
<keyword evidence="15" id="KW-1185">Reference proteome</keyword>
<comment type="pathway">
    <text evidence="3">Amine and polyamine biosynthesis; betaine biosynthesis via choline pathway; betaine aldehyde from choline (monooxygenase route): step 1/1.</text>
</comment>
<dbReference type="SUPFAM" id="SSF50022">
    <property type="entry name" value="ISP domain"/>
    <property type="match status" value="1"/>
</dbReference>
<evidence type="ECO:0000256" key="11">
    <source>
        <dbReference type="ARBA" id="ARBA00023014"/>
    </source>
</evidence>
<reference evidence="14 15" key="1">
    <citation type="submission" date="2015-04" db="EMBL/GenBank/DDBJ databases">
        <title>Complete genome sequence of Schizopora paradoxa KUC8140, a cosmopolitan wood degrader in East Asia.</title>
        <authorList>
            <consortium name="DOE Joint Genome Institute"/>
            <person name="Min B."/>
            <person name="Park H."/>
            <person name="Jang Y."/>
            <person name="Kim J.-J."/>
            <person name="Kim K.H."/>
            <person name="Pangilinan J."/>
            <person name="Lipzen A."/>
            <person name="Riley R."/>
            <person name="Grigoriev I.V."/>
            <person name="Spatafora J.W."/>
            <person name="Choi I.-G."/>
        </authorList>
    </citation>
    <scope>NUCLEOTIDE SEQUENCE [LARGE SCALE GENOMIC DNA]</scope>
    <source>
        <strain evidence="14 15">KUC8140</strain>
    </source>
</reference>
<proteinExistence type="inferred from homology"/>
<evidence type="ECO:0000259" key="13">
    <source>
        <dbReference type="PROSITE" id="PS51296"/>
    </source>
</evidence>
<dbReference type="PROSITE" id="PS51296">
    <property type="entry name" value="RIESKE"/>
    <property type="match status" value="1"/>
</dbReference>
<dbReference type="CDD" id="cd00680">
    <property type="entry name" value="RHO_alpha_C"/>
    <property type="match status" value="1"/>
</dbReference>